<comment type="caution">
    <text evidence="2">The sequence shown here is derived from an EMBL/GenBank/DDBJ whole genome shotgun (WGS) entry which is preliminary data.</text>
</comment>
<organism evidence="2 3">
    <name type="scientific">Rotaria magnacalcarata</name>
    <dbReference type="NCBI Taxonomy" id="392030"/>
    <lineage>
        <taxon>Eukaryota</taxon>
        <taxon>Metazoa</taxon>
        <taxon>Spiralia</taxon>
        <taxon>Gnathifera</taxon>
        <taxon>Rotifera</taxon>
        <taxon>Eurotatoria</taxon>
        <taxon>Bdelloidea</taxon>
        <taxon>Philodinida</taxon>
        <taxon>Philodinidae</taxon>
        <taxon>Rotaria</taxon>
    </lineage>
</organism>
<evidence type="ECO:0000313" key="2">
    <source>
        <dbReference type="EMBL" id="CAF3817022.1"/>
    </source>
</evidence>
<evidence type="ECO:0000256" key="1">
    <source>
        <dbReference type="SAM" id="MobiDB-lite"/>
    </source>
</evidence>
<evidence type="ECO:0000313" key="3">
    <source>
        <dbReference type="Proteomes" id="UP000663842"/>
    </source>
</evidence>
<gene>
    <name evidence="2" type="ORF">UXM345_LOCUS5736</name>
</gene>
<dbReference type="EMBL" id="CAJOBF010000433">
    <property type="protein sequence ID" value="CAF3817022.1"/>
    <property type="molecule type" value="Genomic_DNA"/>
</dbReference>
<feature type="compositionally biased region" description="Polar residues" evidence="1">
    <location>
        <begin position="7"/>
        <end position="20"/>
    </location>
</feature>
<dbReference type="Proteomes" id="UP000663842">
    <property type="component" value="Unassembled WGS sequence"/>
</dbReference>
<reference evidence="2" key="1">
    <citation type="submission" date="2021-02" db="EMBL/GenBank/DDBJ databases">
        <authorList>
            <person name="Nowell W R."/>
        </authorList>
    </citation>
    <scope>NUCLEOTIDE SEQUENCE</scope>
</reference>
<accession>A0A819CRQ0</accession>
<proteinExistence type="predicted"/>
<protein>
    <submittedName>
        <fullName evidence="2">Uncharacterized protein</fullName>
    </submittedName>
</protein>
<sequence>MIDQKLPRSSNPTVGTYRNPSDPTGIPYDFIGFCQILQNYRWIPGRGIDVGSSVSDSYEFQRKTVVPIGSVDLGIRQILLENNYNPLGTFNSFFVASEAHVLENEYACANCNEMYGDNYIKDSQRLAARMEPNETVVKMILMILGFSSNCSIVLPVHRFSSMMISSITSLILSRIQHRFIVLLWKYIVYQYGFKDGV</sequence>
<feature type="region of interest" description="Disordered" evidence="1">
    <location>
        <begin position="1"/>
        <end position="20"/>
    </location>
</feature>
<dbReference type="AlphaFoldDB" id="A0A819CRQ0"/>
<name>A0A819CRQ0_9BILA</name>